<dbReference type="InterPro" id="IPR015500">
    <property type="entry name" value="Peptidase_S8_subtilisin-rel"/>
</dbReference>
<dbReference type="InterPro" id="IPR023828">
    <property type="entry name" value="Peptidase_S8_Ser-AS"/>
</dbReference>
<dbReference type="Pfam" id="PF00082">
    <property type="entry name" value="Peptidase_S8"/>
    <property type="match status" value="1"/>
</dbReference>
<accession>A0ABW4PS43</accession>
<evidence type="ECO:0000256" key="6">
    <source>
        <dbReference type="ARBA" id="ARBA00022801"/>
    </source>
</evidence>
<sequence>MTDTTTTTAGASGPAPARGLRRWAALPTAAAIGLSALGAVTGSLAWAPPAAADTGQCTYPAEPFEGRPWSLKRVLLDQLWEKTRGEGVRVAVIDTGVDDDHPQLKGAVDTRRGKRFLEPPKKDEYGGAVKPPAANGTDDTVGHGTKVAGIIAARPADNTGFVGIAPGATIIPIQQNDAQGSGDTDSMADSIAYAVSVGAKVINISQDTAEPLRPNSRLERAVNDALDKGVVIVASAGNDGLGGNVKETYPASYEGVIAVASSDRNNERAPFSQSGDFVDVAAPGVDMISTVPGGGHCADNGTSFSAPYVAGVAALLVAEHPDWEPHHVAAQIAQTAERSVPGHDRHVGWGVVDPVRALTEDDRRIEEPVAREGVDRAEPPTPARLHLGETAQERNERLGTYAVVGGGVLVSVIAGSSLVYRDWRRRRAAG</sequence>
<evidence type="ECO:0000256" key="13">
    <source>
        <dbReference type="SAM" id="Phobius"/>
    </source>
</evidence>
<dbReference type="InterPro" id="IPR023827">
    <property type="entry name" value="Peptidase_S8_Asp-AS"/>
</dbReference>
<evidence type="ECO:0000313" key="15">
    <source>
        <dbReference type="EMBL" id="MFD1832940.1"/>
    </source>
</evidence>
<feature type="region of interest" description="Disordered" evidence="12">
    <location>
        <begin position="117"/>
        <end position="141"/>
    </location>
</feature>
<keyword evidence="16" id="KW-1185">Reference proteome</keyword>
<dbReference type="InterPro" id="IPR050131">
    <property type="entry name" value="Peptidase_S8_subtilisin-like"/>
</dbReference>
<evidence type="ECO:0000256" key="4">
    <source>
        <dbReference type="ARBA" id="ARBA00022670"/>
    </source>
</evidence>
<evidence type="ECO:0000256" key="1">
    <source>
        <dbReference type="ARBA" id="ARBA00004162"/>
    </source>
</evidence>
<dbReference type="PRINTS" id="PR00723">
    <property type="entry name" value="SUBTILISIN"/>
</dbReference>
<evidence type="ECO:0000256" key="7">
    <source>
        <dbReference type="ARBA" id="ARBA00022825"/>
    </source>
</evidence>
<gene>
    <name evidence="15" type="primary">mycP</name>
    <name evidence="15" type="ORF">ACFSJS_25325</name>
</gene>
<proteinExistence type="inferred from homology"/>
<comment type="subcellular location">
    <subcellularLocation>
        <location evidence="1">Cell membrane</location>
        <topology evidence="1">Single-pass membrane protein</topology>
    </subcellularLocation>
</comment>
<dbReference type="InterPro" id="IPR023834">
    <property type="entry name" value="T7SS_pept_S8A_mycosin"/>
</dbReference>
<keyword evidence="8 13" id="KW-1133">Transmembrane helix</keyword>
<evidence type="ECO:0000256" key="3">
    <source>
        <dbReference type="ARBA" id="ARBA00022475"/>
    </source>
</evidence>
<dbReference type="PANTHER" id="PTHR43806">
    <property type="entry name" value="PEPTIDASE S8"/>
    <property type="match status" value="1"/>
</dbReference>
<dbReference type="PROSITE" id="PS51892">
    <property type="entry name" value="SUBTILASE"/>
    <property type="match status" value="1"/>
</dbReference>
<dbReference type="PROSITE" id="PS00136">
    <property type="entry name" value="SUBTILASE_ASP"/>
    <property type="match status" value="1"/>
</dbReference>
<evidence type="ECO:0000256" key="2">
    <source>
        <dbReference type="ARBA" id="ARBA00011073"/>
    </source>
</evidence>
<dbReference type="InterPro" id="IPR000209">
    <property type="entry name" value="Peptidase_S8/S53_dom"/>
</dbReference>
<dbReference type="InterPro" id="IPR022398">
    <property type="entry name" value="Peptidase_S8_His-AS"/>
</dbReference>
<keyword evidence="7 10" id="KW-0720">Serine protease</keyword>
<dbReference type="SUPFAM" id="SSF52743">
    <property type="entry name" value="Subtilisin-like"/>
    <property type="match status" value="1"/>
</dbReference>
<keyword evidence="5 13" id="KW-0812">Transmembrane</keyword>
<dbReference type="PROSITE" id="PS00138">
    <property type="entry name" value="SUBTILASE_SER"/>
    <property type="match status" value="1"/>
</dbReference>
<evidence type="ECO:0000259" key="14">
    <source>
        <dbReference type="Pfam" id="PF00082"/>
    </source>
</evidence>
<feature type="active site" description="Charge relay system" evidence="10">
    <location>
        <position position="94"/>
    </location>
</feature>
<dbReference type="PANTHER" id="PTHR43806:SF11">
    <property type="entry name" value="CEREVISIN-RELATED"/>
    <property type="match status" value="1"/>
</dbReference>
<evidence type="ECO:0000256" key="12">
    <source>
        <dbReference type="SAM" id="MobiDB-lite"/>
    </source>
</evidence>
<dbReference type="RefSeq" id="WP_380904332.1">
    <property type="nucleotide sequence ID" value="NZ_JBHUFU010000022.1"/>
</dbReference>
<comment type="caution">
    <text evidence="15">The sequence shown here is derived from an EMBL/GenBank/DDBJ whole genome shotgun (WGS) entry which is preliminary data.</text>
</comment>
<comment type="similarity">
    <text evidence="2 10 11">Belongs to the peptidase S8 family.</text>
</comment>
<reference evidence="16" key="1">
    <citation type="journal article" date="2019" name="Int. J. Syst. Evol. Microbiol.">
        <title>The Global Catalogue of Microorganisms (GCM) 10K type strain sequencing project: providing services to taxonomists for standard genome sequencing and annotation.</title>
        <authorList>
            <consortium name="The Broad Institute Genomics Platform"/>
            <consortium name="The Broad Institute Genome Sequencing Center for Infectious Disease"/>
            <person name="Wu L."/>
            <person name="Ma J."/>
        </authorList>
    </citation>
    <scope>NUCLEOTIDE SEQUENCE [LARGE SCALE GENOMIC DNA]</scope>
    <source>
        <strain evidence="16">CGMCC 4.7455</strain>
    </source>
</reference>
<protein>
    <submittedName>
        <fullName evidence="15">Type VII secretion-associated serine protease mycosin</fullName>
    </submittedName>
</protein>
<evidence type="ECO:0000256" key="8">
    <source>
        <dbReference type="ARBA" id="ARBA00022989"/>
    </source>
</evidence>
<dbReference type="Gene3D" id="3.40.50.200">
    <property type="entry name" value="Peptidase S8/S53 domain"/>
    <property type="match status" value="1"/>
</dbReference>
<dbReference type="GO" id="GO:0008233">
    <property type="term" value="F:peptidase activity"/>
    <property type="evidence" value="ECO:0007669"/>
    <property type="project" value="UniProtKB-KW"/>
</dbReference>
<dbReference type="PROSITE" id="PS00137">
    <property type="entry name" value="SUBTILASE_HIS"/>
    <property type="match status" value="1"/>
</dbReference>
<dbReference type="InterPro" id="IPR036852">
    <property type="entry name" value="Peptidase_S8/S53_dom_sf"/>
</dbReference>
<feature type="domain" description="Peptidase S8/S53" evidence="14">
    <location>
        <begin position="85"/>
        <end position="350"/>
    </location>
</feature>
<evidence type="ECO:0000256" key="10">
    <source>
        <dbReference type="PROSITE-ProRule" id="PRU01240"/>
    </source>
</evidence>
<dbReference type="GO" id="GO:0006508">
    <property type="term" value="P:proteolysis"/>
    <property type="evidence" value="ECO:0007669"/>
    <property type="project" value="UniProtKB-KW"/>
</dbReference>
<keyword evidence="3" id="KW-1003">Cell membrane</keyword>
<dbReference type="NCBIfam" id="TIGR03921">
    <property type="entry name" value="T7SS_mycosin"/>
    <property type="match status" value="1"/>
</dbReference>
<organism evidence="15 16">
    <name type="scientific">Streptomyces desertarenae</name>
    <dbReference type="NCBI Taxonomy" id="2666184"/>
    <lineage>
        <taxon>Bacteria</taxon>
        <taxon>Bacillati</taxon>
        <taxon>Actinomycetota</taxon>
        <taxon>Actinomycetes</taxon>
        <taxon>Kitasatosporales</taxon>
        <taxon>Streptomycetaceae</taxon>
        <taxon>Streptomyces</taxon>
    </lineage>
</organism>
<feature type="active site" description="Charge relay system" evidence="10">
    <location>
        <position position="143"/>
    </location>
</feature>
<keyword evidence="4 10" id="KW-0645">Protease</keyword>
<feature type="active site" description="Charge relay system" evidence="10">
    <location>
        <position position="303"/>
    </location>
</feature>
<evidence type="ECO:0000313" key="16">
    <source>
        <dbReference type="Proteomes" id="UP001597365"/>
    </source>
</evidence>
<evidence type="ECO:0000256" key="5">
    <source>
        <dbReference type="ARBA" id="ARBA00022692"/>
    </source>
</evidence>
<dbReference type="Proteomes" id="UP001597365">
    <property type="component" value="Unassembled WGS sequence"/>
</dbReference>
<keyword evidence="6 10" id="KW-0378">Hydrolase</keyword>
<keyword evidence="9 13" id="KW-0472">Membrane</keyword>
<dbReference type="EMBL" id="JBHUFU010000022">
    <property type="protein sequence ID" value="MFD1832940.1"/>
    <property type="molecule type" value="Genomic_DNA"/>
</dbReference>
<evidence type="ECO:0000256" key="11">
    <source>
        <dbReference type="RuleBase" id="RU003355"/>
    </source>
</evidence>
<evidence type="ECO:0000256" key="9">
    <source>
        <dbReference type="ARBA" id="ARBA00023136"/>
    </source>
</evidence>
<feature type="transmembrane region" description="Helical" evidence="13">
    <location>
        <begin position="398"/>
        <end position="420"/>
    </location>
</feature>
<name>A0ABW4PS43_9ACTN</name>